<reference evidence="6 7" key="1">
    <citation type="submission" date="2024-01" db="EMBL/GenBank/DDBJ databases">
        <title>Genome assemblies of Stephania.</title>
        <authorList>
            <person name="Yang L."/>
        </authorList>
    </citation>
    <scope>NUCLEOTIDE SEQUENCE [LARGE SCALE GENOMIC DNA]</scope>
    <source>
        <strain evidence="6">JXDWG</strain>
        <tissue evidence="6">Leaf</tissue>
    </source>
</reference>
<proteinExistence type="inferred from homology"/>
<keyword evidence="2 5" id="KW-0732">Signal</keyword>
<dbReference type="EMBL" id="JBBNAG010000007">
    <property type="protein sequence ID" value="KAK9120199.1"/>
    <property type="molecule type" value="Genomic_DNA"/>
</dbReference>
<evidence type="ECO:0000256" key="3">
    <source>
        <dbReference type="ARBA" id="ARBA00022801"/>
    </source>
</evidence>
<evidence type="ECO:0000256" key="1">
    <source>
        <dbReference type="ARBA" id="ARBA00008668"/>
    </source>
</evidence>
<dbReference type="Proteomes" id="UP001419268">
    <property type="component" value="Unassembled WGS sequence"/>
</dbReference>
<evidence type="ECO:0000256" key="5">
    <source>
        <dbReference type="SAM" id="SignalP"/>
    </source>
</evidence>
<name>A0AAP0IR86_9MAGN</name>
<feature type="signal peptide" evidence="5">
    <location>
        <begin position="1"/>
        <end position="29"/>
    </location>
</feature>
<protein>
    <submittedName>
        <fullName evidence="6">Uncharacterized protein</fullName>
    </submittedName>
</protein>
<dbReference type="Gene3D" id="3.40.50.1110">
    <property type="entry name" value="SGNH hydrolase"/>
    <property type="match status" value="1"/>
</dbReference>
<feature type="chain" id="PRO_5042873141" evidence="5">
    <location>
        <begin position="30"/>
        <end position="391"/>
    </location>
</feature>
<comment type="similarity">
    <text evidence="1">Belongs to the 'GDSL' lipolytic enzyme family.</text>
</comment>
<evidence type="ECO:0000313" key="6">
    <source>
        <dbReference type="EMBL" id="KAK9120199.1"/>
    </source>
</evidence>
<keyword evidence="7" id="KW-1185">Reference proteome</keyword>
<dbReference type="Pfam" id="PF00657">
    <property type="entry name" value="Lipase_GDSL"/>
    <property type="match status" value="1"/>
</dbReference>
<dbReference type="InterPro" id="IPR035669">
    <property type="entry name" value="SGNH_plant_lipase-like"/>
</dbReference>
<dbReference type="AlphaFoldDB" id="A0AAP0IR86"/>
<evidence type="ECO:0000256" key="4">
    <source>
        <dbReference type="ARBA" id="ARBA00023180"/>
    </source>
</evidence>
<evidence type="ECO:0000256" key="2">
    <source>
        <dbReference type="ARBA" id="ARBA00022729"/>
    </source>
</evidence>
<keyword evidence="4" id="KW-0325">Glycoprotein</keyword>
<organism evidence="6 7">
    <name type="scientific">Stephania cephalantha</name>
    <dbReference type="NCBI Taxonomy" id="152367"/>
    <lineage>
        <taxon>Eukaryota</taxon>
        <taxon>Viridiplantae</taxon>
        <taxon>Streptophyta</taxon>
        <taxon>Embryophyta</taxon>
        <taxon>Tracheophyta</taxon>
        <taxon>Spermatophyta</taxon>
        <taxon>Magnoliopsida</taxon>
        <taxon>Ranunculales</taxon>
        <taxon>Menispermaceae</taxon>
        <taxon>Menispermoideae</taxon>
        <taxon>Cissampelideae</taxon>
        <taxon>Stephania</taxon>
    </lineage>
</organism>
<sequence length="391" mass="42998">MAIATLRGDLILTLVVLVVSTFVLHPCAAHQKHPGCSFEAIYTFGDSTSDTGNLYNEPAGFANRAGRLPYGINYPTKTPTGRWTNGLVMSDLFASAFSLPSPKPYLGTDKDFKSGVNFAVAWATALDTPVLAKFNIPHWYTDSSLLVQVSWFETYIASICSNKTDCKKKLENSIFVVGDIGSIDYTSAKLRHLNSLRVAALTPLIAKTIAQGVQRLIDHGASRIIVSGSLPVGCLTSNLDFSRSNYSRAYDEFGCLKSLNSFAANHNTQLQKALEGVRAKNPEVTLLYGDAFKSYQEILHNAERYGLTKNNTLNACCGAPWKEYNYDQFSLCGIVNTTVCSEPEKYLNWDGTSLTQNGYNRVVNWILHQLTPLLKCNNAPKPIKKPISIAN</sequence>
<dbReference type="CDD" id="cd01837">
    <property type="entry name" value="SGNH_plant_lipase_like"/>
    <property type="match status" value="1"/>
</dbReference>
<dbReference type="PANTHER" id="PTHR22835:SF517">
    <property type="entry name" value="GDSL-LIKE LIPASE_ACYLHYDROLASE FAMILY PROTEIN, EXPRESSED"/>
    <property type="match status" value="1"/>
</dbReference>
<dbReference type="InterPro" id="IPR036514">
    <property type="entry name" value="SGNH_hydro_sf"/>
</dbReference>
<accession>A0AAP0IR86</accession>
<keyword evidence="3" id="KW-0378">Hydrolase</keyword>
<dbReference type="InterPro" id="IPR001087">
    <property type="entry name" value="GDSL"/>
</dbReference>
<comment type="caution">
    <text evidence="6">The sequence shown here is derived from an EMBL/GenBank/DDBJ whole genome shotgun (WGS) entry which is preliminary data.</text>
</comment>
<evidence type="ECO:0000313" key="7">
    <source>
        <dbReference type="Proteomes" id="UP001419268"/>
    </source>
</evidence>
<dbReference type="GO" id="GO:0016788">
    <property type="term" value="F:hydrolase activity, acting on ester bonds"/>
    <property type="evidence" value="ECO:0007669"/>
    <property type="project" value="InterPro"/>
</dbReference>
<gene>
    <name evidence="6" type="ORF">Scep_018292</name>
</gene>
<dbReference type="PANTHER" id="PTHR22835">
    <property type="entry name" value="ZINC FINGER FYVE DOMAIN CONTAINING PROTEIN"/>
    <property type="match status" value="1"/>
</dbReference>